<accession>R6CJX4</accession>
<evidence type="ECO:0000313" key="2">
    <source>
        <dbReference type="Proteomes" id="UP000018362"/>
    </source>
</evidence>
<protein>
    <submittedName>
        <fullName evidence="1">Uncharacterized protein</fullName>
    </submittedName>
</protein>
<organism evidence="1 2">
    <name type="scientific">Phocaeicola coprocola CAG:162</name>
    <dbReference type="NCBI Taxonomy" id="1263040"/>
    <lineage>
        <taxon>Bacteria</taxon>
        <taxon>Pseudomonadati</taxon>
        <taxon>Bacteroidota</taxon>
        <taxon>Bacteroidia</taxon>
        <taxon>Bacteroidales</taxon>
        <taxon>Bacteroidaceae</taxon>
        <taxon>Phocaeicola</taxon>
    </lineage>
</organism>
<comment type="caution">
    <text evidence="1">The sequence shown here is derived from an EMBL/GenBank/DDBJ whole genome shotgun (WGS) entry which is preliminary data.</text>
</comment>
<dbReference type="AlphaFoldDB" id="R6CJX4"/>
<dbReference type="Proteomes" id="UP000018362">
    <property type="component" value="Unassembled WGS sequence"/>
</dbReference>
<dbReference type="EMBL" id="CBCJ010000185">
    <property type="protein sequence ID" value="CDA71836.1"/>
    <property type="molecule type" value="Genomic_DNA"/>
</dbReference>
<proteinExistence type="predicted"/>
<gene>
    <name evidence="1" type="ORF">BN509_02448</name>
</gene>
<sequence>MAVWCASVVGENVINNILSYLFETGLNLEDRIRQKSVRYVV</sequence>
<reference evidence="1" key="1">
    <citation type="submission" date="2012-11" db="EMBL/GenBank/DDBJ databases">
        <title>Dependencies among metagenomic species, viruses, plasmids and units of genetic variation.</title>
        <authorList>
            <person name="Nielsen H.B."/>
            <person name="Almeida M."/>
            <person name="Juncker A.S."/>
            <person name="Rasmussen S."/>
            <person name="Li J."/>
            <person name="Sunagawa S."/>
            <person name="Plichta D."/>
            <person name="Gautier L."/>
            <person name="Le Chatelier E."/>
            <person name="Peletier E."/>
            <person name="Bonde I."/>
            <person name="Nielsen T."/>
            <person name="Manichanh C."/>
            <person name="Arumugam M."/>
            <person name="Batto J."/>
            <person name="Santos M.B.Q.D."/>
            <person name="Blom N."/>
            <person name="Borruel N."/>
            <person name="Burgdorf K.S."/>
            <person name="Boumezbeur F."/>
            <person name="Casellas F."/>
            <person name="Dore J."/>
            <person name="Guarner F."/>
            <person name="Hansen T."/>
            <person name="Hildebrand F."/>
            <person name="Kaas R.S."/>
            <person name="Kennedy S."/>
            <person name="Kristiansen K."/>
            <person name="Kultima J.R."/>
            <person name="Leonard P."/>
            <person name="Levenez F."/>
            <person name="Lund O."/>
            <person name="Moumen B."/>
            <person name="Le Paslier D."/>
            <person name="Pons N."/>
            <person name="Pedersen O."/>
            <person name="Prifti E."/>
            <person name="Qin J."/>
            <person name="Raes J."/>
            <person name="Tap J."/>
            <person name="Tims S."/>
            <person name="Ussery D.W."/>
            <person name="Yamada T."/>
            <person name="MetaHit consortium"/>
            <person name="Renault P."/>
            <person name="Sicheritz-Ponten T."/>
            <person name="Bork P."/>
            <person name="Wang J."/>
            <person name="Brunak S."/>
            <person name="Ehrlich S.D."/>
        </authorList>
    </citation>
    <scope>NUCLEOTIDE SEQUENCE [LARGE SCALE GENOMIC DNA]</scope>
</reference>
<name>R6CJX4_9BACT</name>
<evidence type="ECO:0000313" key="1">
    <source>
        <dbReference type="EMBL" id="CDA71836.1"/>
    </source>
</evidence>